<dbReference type="PANTHER" id="PTHR31094">
    <property type="entry name" value="RIKEN CDNA 2310061I04 GENE"/>
    <property type="match status" value="1"/>
</dbReference>
<gene>
    <name evidence="1" type="ORF">RIMI_LOCUS2356292</name>
</gene>
<evidence type="ECO:0000313" key="2">
    <source>
        <dbReference type="Proteomes" id="UP001176940"/>
    </source>
</evidence>
<comment type="caution">
    <text evidence="1">The sequence shown here is derived from an EMBL/GenBank/DDBJ whole genome shotgun (WGS) entry which is preliminary data.</text>
</comment>
<proteinExistence type="predicted"/>
<dbReference type="Pfam" id="PF10184">
    <property type="entry name" value="DUF2358"/>
    <property type="match status" value="1"/>
</dbReference>
<dbReference type="PANTHER" id="PTHR31094:SF2">
    <property type="entry name" value="RIKEN CDNA 2310061I04 GENE"/>
    <property type="match status" value="1"/>
</dbReference>
<sequence>MALCVRRLRGAPGIGSRWKSGIRSAGGATGRVRESMRARDAILYRDLRPCPRLTTPLRRPSPTPTAALSALVRPRGPQMCLPPAPEQGPAPWDFLLQKLPPQPILGCLPCAKPSSGPHRPEDGCRHLSTSQLDCFRSLFEPGVCRTPYQALVLPLPPGHEGLLAFTPSNRVRANQTPGTDRSDMEQHLAAMYEKLRDELPNFLWKPVNYSLYRKDMEFVSSALHLRLRGLVKYQLFLTISRLLLLCYFTNARISVLKMTSHPENNTIQARWSLTGLPLHTLFLYFFRRDKSELYRTYDAFSTFQLAPDGLICLHKVEQVSAVTDPVLMCGPQTVR</sequence>
<keyword evidence="2" id="KW-1185">Reference proteome</keyword>
<dbReference type="InterPro" id="IPR018790">
    <property type="entry name" value="DUF2358"/>
</dbReference>
<name>A0ABN9KYZ2_9NEOB</name>
<reference evidence="1" key="1">
    <citation type="submission" date="2023-07" db="EMBL/GenBank/DDBJ databases">
        <authorList>
            <person name="Stuckert A."/>
        </authorList>
    </citation>
    <scope>NUCLEOTIDE SEQUENCE</scope>
</reference>
<evidence type="ECO:0000313" key="1">
    <source>
        <dbReference type="EMBL" id="CAJ0924817.1"/>
    </source>
</evidence>
<organism evidence="1 2">
    <name type="scientific">Ranitomeya imitator</name>
    <name type="common">mimic poison frog</name>
    <dbReference type="NCBI Taxonomy" id="111125"/>
    <lineage>
        <taxon>Eukaryota</taxon>
        <taxon>Metazoa</taxon>
        <taxon>Chordata</taxon>
        <taxon>Craniata</taxon>
        <taxon>Vertebrata</taxon>
        <taxon>Euteleostomi</taxon>
        <taxon>Amphibia</taxon>
        <taxon>Batrachia</taxon>
        <taxon>Anura</taxon>
        <taxon>Neobatrachia</taxon>
        <taxon>Hyloidea</taxon>
        <taxon>Dendrobatidae</taxon>
        <taxon>Dendrobatinae</taxon>
        <taxon>Ranitomeya</taxon>
    </lineage>
</organism>
<accession>A0ABN9KYZ2</accession>
<dbReference type="EMBL" id="CAUEEQ010003280">
    <property type="protein sequence ID" value="CAJ0924817.1"/>
    <property type="molecule type" value="Genomic_DNA"/>
</dbReference>
<protein>
    <submittedName>
        <fullName evidence="1">Uncharacterized protein</fullName>
    </submittedName>
</protein>
<dbReference type="Proteomes" id="UP001176940">
    <property type="component" value="Unassembled WGS sequence"/>
</dbReference>